<protein>
    <submittedName>
        <fullName evidence="1">Uncharacterized protein</fullName>
    </submittedName>
</protein>
<dbReference type="SUPFAM" id="SSF116726">
    <property type="entry name" value="TrkA C-terminal domain-like"/>
    <property type="match status" value="1"/>
</dbReference>
<dbReference type="PANTHER" id="PTHR30445:SF8">
    <property type="entry name" value="K(+)_H(+) ANTIPORTER SUBUNIT KHTT"/>
    <property type="match status" value="1"/>
</dbReference>
<dbReference type="GO" id="GO:0008324">
    <property type="term" value="F:monoatomic cation transmembrane transporter activity"/>
    <property type="evidence" value="ECO:0007669"/>
    <property type="project" value="InterPro"/>
</dbReference>
<evidence type="ECO:0000313" key="1">
    <source>
        <dbReference type="EMBL" id="PXY22175.1"/>
    </source>
</evidence>
<gene>
    <name evidence="1" type="ORF">BAY60_19980</name>
</gene>
<comment type="caution">
    <text evidence="1">The sequence shown here is derived from an EMBL/GenBank/DDBJ whole genome shotgun (WGS) entry which is preliminary data.</text>
</comment>
<name>A0A2V4B0U6_9PSEU</name>
<organism evidence="1 2">
    <name type="scientific">Prauserella muralis</name>
    <dbReference type="NCBI Taxonomy" id="588067"/>
    <lineage>
        <taxon>Bacteria</taxon>
        <taxon>Bacillati</taxon>
        <taxon>Actinomycetota</taxon>
        <taxon>Actinomycetes</taxon>
        <taxon>Pseudonocardiales</taxon>
        <taxon>Pseudonocardiaceae</taxon>
        <taxon>Prauserella</taxon>
    </lineage>
</organism>
<sequence length="178" mass="18697">MLGDVEITEALLPGVGIRYEFSTAHGDRVGIVVSRNEDAFDVVTYPPGEEETSRPAFRLTRTEADAVIEILGVPQLSERLADLTRDIPGLAAAEIDIPADSVHAGATLGDTRARTRTGATVVAVVHDGTVIPAPSPRERLCPGDVLVVLGTHAGIARLRRILTSTAPAHAAGIPGKEQ</sequence>
<dbReference type="InterPro" id="IPR050144">
    <property type="entry name" value="AAE_transporter"/>
</dbReference>
<dbReference type="Proteomes" id="UP000249915">
    <property type="component" value="Unassembled WGS sequence"/>
</dbReference>
<dbReference type="InterPro" id="IPR026278">
    <property type="entry name" value="KhtT"/>
</dbReference>
<dbReference type="Pfam" id="PF25991">
    <property type="entry name" value="KhtT_N"/>
    <property type="match status" value="1"/>
</dbReference>
<proteinExistence type="predicted"/>
<accession>A0A2V4B0U6</accession>
<dbReference type="InterPro" id="IPR058776">
    <property type="entry name" value="KhtT-like_N"/>
</dbReference>
<dbReference type="PANTHER" id="PTHR30445">
    <property type="entry name" value="K(+)_H(+) ANTIPORTER SUBUNIT KHTT"/>
    <property type="match status" value="1"/>
</dbReference>
<dbReference type="GO" id="GO:0006813">
    <property type="term" value="P:potassium ion transport"/>
    <property type="evidence" value="ECO:0007669"/>
    <property type="project" value="InterPro"/>
</dbReference>
<dbReference type="EMBL" id="MASW01000005">
    <property type="protein sequence ID" value="PXY22175.1"/>
    <property type="molecule type" value="Genomic_DNA"/>
</dbReference>
<dbReference type="PROSITE" id="PS51202">
    <property type="entry name" value="RCK_C"/>
    <property type="match status" value="1"/>
</dbReference>
<evidence type="ECO:0000313" key="2">
    <source>
        <dbReference type="Proteomes" id="UP000249915"/>
    </source>
</evidence>
<keyword evidence="2" id="KW-1185">Reference proteome</keyword>
<dbReference type="InterPro" id="IPR006037">
    <property type="entry name" value="RCK_C"/>
</dbReference>
<dbReference type="Gene3D" id="3.30.70.1450">
    <property type="entry name" value="Regulator of K+ conductance, C-terminal domain"/>
    <property type="match status" value="1"/>
</dbReference>
<dbReference type="InterPro" id="IPR036721">
    <property type="entry name" value="RCK_C_sf"/>
</dbReference>
<reference evidence="1 2" key="1">
    <citation type="submission" date="2016-07" db="EMBL/GenBank/DDBJ databases">
        <title>Draft genome sequence of Prauserella muralis DSM 45305, isolated from a mould-covered wall in an indoor environment.</title>
        <authorList>
            <person name="Ruckert C."/>
            <person name="Albersmeier A."/>
            <person name="Jiang C.-L."/>
            <person name="Jiang Y."/>
            <person name="Kalinowski J."/>
            <person name="Schneider O."/>
            <person name="Winkler A."/>
            <person name="Zotchev S.B."/>
        </authorList>
    </citation>
    <scope>NUCLEOTIDE SEQUENCE [LARGE SCALE GENOMIC DNA]</scope>
    <source>
        <strain evidence="1 2">DSM 45305</strain>
    </source>
</reference>
<dbReference type="PIRSF" id="PIRSF005028">
    <property type="entry name" value="KhtT"/>
    <property type="match status" value="1"/>
</dbReference>
<dbReference type="Pfam" id="PF02080">
    <property type="entry name" value="TrkA_C"/>
    <property type="match status" value="1"/>
</dbReference>
<dbReference type="AlphaFoldDB" id="A0A2V4B0U6"/>